<evidence type="ECO:0000259" key="8">
    <source>
        <dbReference type="PROSITE" id="PS50045"/>
    </source>
</evidence>
<evidence type="ECO:0000256" key="7">
    <source>
        <dbReference type="SAM" id="MobiDB-lite"/>
    </source>
</evidence>
<dbReference type="EMBL" id="JAQNDK010000003">
    <property type="protein sequence ID" value="MDC0680949.1"/>
    <property type="molecule type" value="Genomic_DNA"/>
</dbReference>
<dbReference type="Pfam" id="PF02954">
    <property type="entry name" value="HTH_8"/>
    <property type="match status" value="1"/>
</dbReference>
<dbReference type="Gene3D" id="1.10.10.60">
    <property type="entry name" value="Homeodomain-like"/>
    <property type="match status" value="1"/>
</dbReference>
<dbReference type="PROSITE" id="PS00675">
    <property type="entry name" value="SIGMA54_INTERACT_1"/>
    <property type="match status" value="1"/>
</dbReference>
<proteinExistence type="predicted"/>
<dbReference type="InterPro" id="IPR058031">
    <property type="entry name" value="AAA_lid_NorR"/>
</dbReference>
<dbReference type="Pfam" id="PF25601">
    <property type="entry name" value="AAA_lid_14"/>
    <property type="match status" value="1"/>
</dbReference>
<evidence type="ECO:0000256" key="5">
    <source>
        <dbReference type="ARBA" id="ARBA00023163"/>
    </source>
</evidence>
<keyword evidence="6" id="KW-0597">Phosphoprotein</keyword>
<comment type="caution">
    <text evidence="10">The sequence shown here is derived from an EMBL/GenBank/DDBJ whole genome shotgun (WGS) entry which is preliminary data.</text>
</comment>
<dbReference type="Gene3D" id="3.40.50.2300">
    <property type="match status" value="1"/>
</dbReference>
<dbReference type="SMART" id="SM00448">
    <property type="entry name" value="REC"/>
    <property type="match status" value="1"/>
</dbReference>
<sequence>MKILIVDDQRSGRRTLRQILAALDEVEVIEAVGLDDAMAAVERSAPDLLLLDVRLSDDPRDRGGLEILRRVRASGRSTPALMVTSVSELSEIREAMRLGAQDYVLKDELCPEMLLPIIEGQRERLLLKGEVVRLRERVDRTFGTKALLGSSAGMERVRRIIERVAESNKTVLIRGETGSGKEMVARALHEMSSRRGEPFVAVNCSALPGTLIESLIFGHERGAFTGAEKRMRGQLELAGAGTILLDEIAEMPGELQAKLLRVVEDRRFRPLGAESEIPLRARVLAATHVDLEKRISEGRFREDLFYRLNVVTVHVPSLAERDADLIELLLAFSAELPRKLRYTDDAIAWLVRRPWPGNVRELRNVVERLGLLADDDLIDVPTLEELARERPVVDATAEIDRLARALLALPERLGSKLRVIERAVLHHAIESCGGNKAAAARLIGVDRKMLERRWDRHTGEEPPSSRRMSMPTPIAGRHLGEEPPSSRRHTPANGTRHLGEELSGSRNQTPANLPRYVGEEAPTTRRQVLPPGHDDA</sequence>
<evidence type="ECO:0000256" key="2">
    <source>
        <dbReference type="ARBA" id="ARBA00022840"/>
    </source>
</evidence>
<reference evidence="10 11" key="1">
    <citation type="submission" date="2023-01" db="EMBL/GenBank/DDBJ databases">
        <title>Minimal conservation of predation-associated metabolite biosynthetic gene clusters underscores biosynthetic potential of Myxococcota including descriptions for ten novel species: Archangium lansinium sp. nov., Myxococcus landrumus sp. nov., Nannocystis bai.</title>
        <authorList>
            <person name="Ahearne A."/>
            <person name="Stevens C."/>
            <person name="Dowd S."/>
        </authorList>
    </citation>
    <scope>NUCLEOTIDE SEQUENCE [LARGE SCALE GENOMIC DNA]</scope>
    <source>
        <strain evidence="10 11">WIWO2</strain>
    </source>
</reference>
<dbReference type="SMART" id="SM00382">
    <property type="entry name" value="AAA"/>
    <property type="match status" value="1"/>
</dbReference>
<keyword evidence="2" id="KW-0067">ATP-binding</keyword>
<accession>A0ABT5C3H7</accession>
<dbReference type="PANTHER" id="PTHR32071:SF117">
    <property type="entry name" value="PTS-DEPENDENT DIHYDROXYACETONE KINASE OPERON REGULATORY PROTEIN-RELATED"/>
    <property type="match status" value="1"/>
</dbReference>
<dbReference type="InterPro" id="IPR002197">
    <property type="entry name" value="HTH_Fis"/>
</dbReference>
<dbReference type="RefSeq" id="WP_272098002.1">
    <property type="nucleotide sequence ID" value="NZ_JAQNDK010000003.1"/>
</dbReference>
<evidence type="ECO:0000313" key="10">
    <source>
        <dbReference type="EMBL" id="MDC0680949.1"/>
    </source>
</evidence>
<dbReference type="InterPro" id="IPR009057">
    <property type="entry name" value="Homeodomain-like_sf"/>
</dbReference>
<dbReference type="SUPFAM" id="SSF46689">
    <property type="entry name" value="Homeodomain-like"/>
    <property type="match status" value="1"/>
</dbReference>
<dbReference type="SUPFAM" id="SSF52172">
    <property type="entry name" value="CheY-like"/>
    <property type="match status" value="1"/>
</dbReference>
<dbReference type="Proteomes" id="UP001217485">
    <property type="component" value="Unassembled WGS sequence"/>
</dbReference>
<dbReference type="Pfam" id="PF00072">
    <property type="entry name" value="Response_reg"/>
    <property type="match status" value="1"/>
</dbReference>
<evidence type="ECO:0000256" key="6">
    <source>
        <dbReference type="PROSITE-ProRule" id="PRU00169"/>
    </source>
</evidence>
<feature type="domain" description="Response regulatory" evidence="9">
    <location>
        <begin position="2"/>
        <end position="121"/>
    </location>
</feature>
<dbReference type="InterPro" id="IPR001789">
    <property type="entry name" value="Sig_transdc_resp-reg_receiver"/>
</dbReference>
<dbReference type="PROSITE" id="PS50045">
    <property type="entry name" value="SIGMA54_INTERACT_4"/>
    <property type="match status" value="1"/>
</dbReference>
<evidence type="ECO:0000313" key="11">
    <source>
        <dbReference type="Proteomes" id="UP001217485"/>
    </source>
</evidence>
<feature type="modified residue" description="4-aspartylphosphate" evidence="6">
    <location>
        <position position="52"/>
    </location>
</feature>
<feature type="region of interest" description="Disordered" evidence="7">
    <location>
        <begin position="454"/>
        <end position="536"/>
    </location>
</feature>
<dbReference type="InterPro" id="IPR025944">
    <property type="entry name" value="Sigma_54_int_dom_CS"/>
</dbReference>
<feature type="domain" description="Sigma-54 factor interaction" evidence="8">
    <location>
        <begin position="147"/>
        <end position="371"/>
    </location>
</feature>
<keyword evidence="1" id="KW-0547">Nucleotide-binding</keyword>
<dbReference type="Gene3D" id="1.10.8.60">
    <property type="match status" value="1"/>
</dbReference>
<evidence type="ECO:0000256" key="3">
    <source>
        <dbReference type="ARBA" id="ARBA00023015"/>
    </source>
</evidence>
<dbReference type="InterPro" id="IPR027417">
    <property type="entry name" value="P-loop_NTPase"/>
</dbReference>
<evidence type="ECO:0000256" key="4">
    <source>
        <dbReference type="ARBA" id="ARBA00023125"/>
    </source>
</evidence>
<dbReference type="PROSITE" id="PS00688">
    <property type="entry name" value="SIGMA54_INTERACT_3"/>
    <property type="match status" value="1"/>
</dbReference>
<dbReference type="InterPro" id="IPR025662">
    <property type="entry name" value="Sigma_54_int_dom_ATP-bd_1"/>
</dbReference>
<protein>
    <submittedName>
        <fullName evidence="10">Sigma-54 dependent transcriptional regulator</fullName>
    </submittedName>
</protein>
<keyword evidence="4" id="KW-0238">DNA-binding</keyword>
<dbReference type="CDD" id="cd00009">
    <property type="entry name" value="AAA"/>
    <property type="match status" value="1"/>
</dbReference>
<dbReference type="CDD" id="cd00156">
    <property type="entry name" value="REC"/>
    <property type="match status" value="1"/>
</dbReference>
<keyword evidence="3" id="KW-0805">Transcription regulation</keyword>
<evidence type="ECO:0000259" key="9">
    <source>
        <dbReference type="PROSITE" id="PS50110"/>
    </source>
</evidence>
<dbReference type="InterPro" id="IPR011006">
    <property type="entry name" value="CheY-like_superfamily"/>
</dbReference>
<dbReference type="Pfam" id="PF00158">
    <property type="entry name" value="Sigma54_activat"/>
    <property type="match status" value="1"/>
</dbReference>
<gene>
    <name evidence="10" type="ORF">POL72_24640</name>
</gene>
<dbReference type="SUPFAM" id="SSF52540">
    <property type="entry name" value="P-loop containing nucleoside triphosphate hydrolases"/>
    <property type="match status" value="1"/>
</dbReference>
<keyword evidence="5" id="KW-0804">Transcription</keyword>
<dbReference type="InterPro" id="IPR002078">
    <property type="entry name" value="Sigma_54_int"/>
</dbReference>
<dbReference type="PANTHER" id="PTHR32071">
    <property type="entry name" value="TRANSCRIPTIONAL REGULATORY PROTEIN"/>
    <property type="match status" value="1"/>
</dbReference>
<name>A0ABT5C3H7_9BACT</name>
<evidence type="ECO:0000256" key="1">
    <source>
        <dbReference type="ARBA" id="ARBA00022741"/>
    </source>
</evidence>
<dbReference type="PROSITE" id="PS50110">
    <property type="entry name" value="RESPONSE_REGULATORY"/>
    <property type="match status" value="1"/>
</dbReference>
<keyword evidence="11" id="KW-1185">Reference proteome</keyword>
<dbReference type="Gene3D" id="3.40.50.300">
    <property type="entry name" value="P-loop containing nucleotide triphosphate hydrolases"/>
    <property type="match status" value="1"/>
</dbReference>
<dbReference type="InterPro" id="IPR003593">
    <property type="entry name" value="AAA+_ATPase"/>
</dbReference>
<organism evidence="10 11">
    <name type="scientific">Sorangium atrum</name>
    <dbReference type="NCBI Taxonomy" id="2995308"/>
    <lineage>
        <taxon>Bacteria</taxon>
        <taxon>Pseudomonadati</taxon>
        <taxon>Myxococcota</taxon>
        <taxon>Polyangia</taxon>
        <taxon>Polyangiales</taxon>
        <taxon>Polyangiaceae</taxon>
        <taxon>Sorangium</taxon>
    </lineage>
</organism>
<feature type="compositionally biased region" description="Basic and acidic residues" evidence="7">
    <location>
        <begin position="454"/>
        <end position="464"/>
    </location>
</feature>